<organism evidence="1 2">
    <name type="scientific">Rhizobium leguminosarum</name>
    <dbReference type="NCBI Taxonomy" id="384"/>
    <lineage>
        <taxon>Bacteria</taxon>
        <taxon>Pseudomonadati</taxon>
        <taxon>Pseudomonadota</taxon>
        <taxon>Alphaproteobacteria</taxon>
        <taxon>Hyphomicrobiales</taxon>
        <taxon>Rhizobiaceae</taxon>
        <taxon>Rhizobium/Agrobacterium group</taxon>
        <taxon>Rhizobium</taxon>
    </lineage>
</organism>
<geneLocation type="plasmid" evidence="1">
    <name>pSM145A_Rh05</name>
</geneLocation>
<evidence type="ECO:0000313" key="2">
    <source>
        <dbReference type="Proteomes" id="UP000293652"/>
    </source>
</evidence>
<proteinExistence type="predicted"/>
<reference evidence="1 2" key="1">
    <citation type="submission" date="2019-02" db="EMBL/GenBank/DDBJ databases">
        <title>The genomic architecture of introgression among sibling species of bacteria.</title>
        <authorList>
            <person name="Cavassim M.I.A."/>
            <person name="Moeskjaer S."/>
            <person name="Moslemi C."/>
            <person name="Fields B."/>
            <person name="Bachmann A."/>
            <person name="Vilhjalmsson B."/>
            <person name="Schierup M.H."/>
            <person name="Young J.P.W."/>
            <person name="Andersen S.U."/>
        </authorList>
    </citation>
    <scope>NUCLEOTIDE SEQUENCE [LARGE SCALE GENOMIC DNA]</scope>
    <source>
        <strain evidence="1 2">SM145A</strain>
        <plasmid evidence="1">pSM145A_Rh05</plasmid>
    </source>
</reference>
<dbReference type="Proteomes" id="UP000293652">
    <property type="component" value="Unassembled WGS sequence"/>
</dbReference>
<dbReference type="EMBL" id="SIPC01000005">
    <property type="protein sequence ID" value="TAX66230.1"/>
    <property type="molecule type" value="Genomic_DNA"/>
</dbReference>
<evidence type="ECO:0000313" key="1">
    <source>
        <dbReference type="EMBL" id="TAX66230.1"/>
    </source>
</evidence>
<accession>A0A4Q8XRB2</accession>
<dbReference type="RefSeq" id="WP_130679502.1">
    <property type="nucleotide sequence ID" value="NZ_SIOH01000005.1"/>
</dbReference>
<sequence>MVVFIEAASCHAVGRPDAHLIGRTQKSIPKLNAIDPFAYLTTSLTAVNGPKDPRIAELLSWTNKNDAIA</sequence>
<name>A0A4Q8XRB2_RHILE</name>
<protein>
    <submittedName>
        <fullName evidence="1">Transposase domain-containing protein</fullName>
    </submittedName>
</protein>
<dbReference type="AlphaFoldDB" id="A0A4Q8XRB2"/>
<keyword evidence="1" id="KW-0614">Plasmid</keyword>
<comment type="caution">
    <text evidence="1">The sequence shown here is derived from an EMBL/GenBank/DDBJ whole genome shotgun (WGS) entry which is preliminary data.</text>
</comment>
<gene>
    <name evidence="1" type="ORF">ELI03_32300</name>
</gene>